<proteinExistence type="inferred from homology"/>
<sequence length="655" mass="74357">MARINDDQQVLLAEVSEEESTQERRGIRTSQVTFNRGWKRFFSSLAVLLTVMLERIAFYSLAGNLFLFLNRNPYMWASYNSMNALFIFTGTTFVSSLFGGWLADAILGRFSTILVAFVTYLAAYSFLPVLALSKNKVSDLCLFHNSPSVLPPINMTNQTLLSPWLVVPNKDHEPCTWLVYLLLIIIGISNGIVKANIAPFGAEQVREEGGKFLRIFFNWFYWSVNIGAFVALGGMAYIQQSTEYGFYLGYLIPTVFLGVAVIIFVVVRPLYITHQPAGSVVTTVLLILKNAWISSRLQRRLSDGRDSLPSWLDWAKARFGGKFPDNAVEDVKSLAIILIVFVFLVPYWLVYFQMQTTFQAQGLHLRLVFKGLKYENFSQLISWWEERKQHSNEIDEFSIPAAWLTIFDVIFLLIFIPLLDRLIYPFLDRKNCPIPLLVRIILGMAFAVMSMLVAGALETYRLDLVQNRNETVVQIIGNTTYYAADLWVFWQIPQYALIGLSEVFASIAGLEFAYSQAPTTMQSTIMGFFCFSTGLGSFLGTGLLFAFKKVWLPKDYDVGNINYGQLNLYFFLLAGILSLTLFIFICVFRKLRIRKPGAQFPQESVSFSSSVQEQRNRSQKKPPQTEPSGSTILEQSITTEINPHENEPSTSNTQE</sequence>
<accession>A0ABM1BUS2</accession>
<evidence type="ECO:0000256" key="9">
    <source>
        <dbReference type="SAM" id="Phobius"/>
    </source>
</evidence>
<feature type="transmembrane region" description="Helical" evidence="9">
    <location>
        <begin position="436"/>
        <end position="457"/>
    </location>
</feature>
<feature type="transmembrane region" description="Helical" evidence="9">
    <location>
        <begin position="334"/>
        <end position="354"/>
    </location>
</feature>
<evidence type="ECO:0000256" key="7">
    <source>
        <dbReference type="RuleBase" id="RU003755"/>
    </source>
</evidence>
<dbReference type="PROSITE" id="PS01023">
    <property type="entry name" value="PTR2_2"/>
    <property type="match status" value="1"/>
</dbReference>
<dbReference type="RefSeq" id="XP_013789072.1">
    <property type="nucleotide sequence ID" value="XM_013933618.2"/>
</dbReference>
<evidence type="ECO:0000256" key="6">
    <source>
        <dbReference type="ARBA" id="ARBA00023136"/>
    </source>
</evidence>
<evidence type="ECO:0000256" key="4">
    <source>
        <dbReference type="ARBA" id="ARBA00022856"/>
    </source>
</evidence>
<evidence type="ECO:0000256" key="3">
    <source>
        <dbReference type="ARBA" id="ARBA00022692"/>
    </source>
</evidence>
<dbReference type="Pfam" id="PF00854">
    <property type="entry name" value="PTR2"/>
    <property type="match status" value="2"/>
</dbReference>
<dbReference type="Gene3D" id="1.20.1250.20">
    <property type="entry name" value="MFS general substrate transporter like domains"/>
    <property type="match status" value="1"/>
</dbReference>
<dbReference type="InterPro" id="IPR036259">
    <property type="entry name" value="MFS_trans_sf"/>
</dbReference>
<reference evidence="11" key="1">
    <citation type="submission" date="2025-08" db="UniProtKB">
        <authorList>
            <consortium name="RefSeq"/>
        </authorList>
    </citation>
    <scope>IDENTIFICATION</scope>
    <source>
        <tissue evidence="11">Muscle</tissue>
    </source>
</reference>
<dbReference type="Proteomes" id="UP000694941">
    <property type="component" value="Unplaced"/>
</dbReference>
<feature type="transmembrane region" description="Helical" evidence="9">
    <location>
        <begin position="526"/>
        <end position="547"/>
    </location>
</feature>
<feature type="transmembrane region" description="Helical" evidence="9">
    <location>
        <begin position="567"/>
        <end position="588"/>
    </location>
</feature>
<feature type="compositionally biased region" description="Polar residues" evidence="8">
    <location>
        <begin position="626"/>
        <end position="641"/>
    </location>
</feature>
<evidence type="ECO:0000256" key="5">
    <source>
        <dbReference type="ARBA" id="ARBA00022989"/>
    </source>
</evidence>
<feature type="transmembrane region" description="Helical" evidence="9">
    <location>
        <begin position="110"/>
        <end position="130"/>
    </location>
</feature>
<protein>
    <submittedName>
        <fullName evidence="11">Solute carrier family 15 member 4-like</fullName>
    </submittedName>
</protein>
<keyword evidence="4" id="KW-0653">Protein transport</keyword>
<feature type="transmembrane region" description="Helical" evidence="9">
    <location>
        <begin position="41"/>
        <end position="62"/>
    </location>
</feature>
<keyword evidence="3 7" id="KW-0812">Transmembrane</keyword>
<comment type="similarity">
    <text evidence="2 7">Belongs to the major facilitator superfamily. Proton-dependent oligopeptide transporter (POT/PTR) (TC 2.A.17) family.</text>
</comment>
<feature type="region of interest" description="Disordered" evidence="8">
    <location>
        <begin position="604"/>
        <end position="655"/>
    </location>
</feature>
<feature type="transmembrane region" description="Helical" evidence="9">
    <location>
        <begin position="177"/>
        <end position="198"/>
    </location>
</feature>
<name>A0ABM1BUS2_LIMPO</name>
<evidence type="ECO:0000313" key="11">
    <source>
        <dbReference type="RefSeq" id="XP_013789072.1"/>
    </source>
</evidence>
<keyword evidence="7" id="KW-0813">Transport</keyword>
<keyword evidence="5 9" id="KW-1133">Transmembrane helix</keyword>
<dbReference type="SUPFAM" id="SSF103473">
    <property type="entry name" value="MFS general substrate transporter"/>
    <property type="match status" value="1"/>
</dbReference>
<dbReference type="PANTHER" id="PTHR11654">
    <property type="entry name" value="OLIGOPEPTIDE TRANSPORTER-RELATED"/>
    <property type="match status" value="1"/>
</dbReference>
<evidence type="ECO:0000256" key="2">
    <source>
        <dbReference type="ARBA" id="ARBA00005982"/>
    </source>
</evidence>
<dbReference type="InterPro" id="IPR000109">
    <property type="entry name" value="POT_fam"/>
</dbReference>
<evidence type="ECO:0000313" key="10">
    <source>
        <dbReference type="Proteomes" id="UP000694941"/>
    </source>
</evidence>
<keyword evidence="10" id="KW-1185">Reference proteome</keyword>
<feature type="transmembrane region" description="Helical" evidence="9">
    <location>
        <begin position="82"/>
        <end position="103"/>
    </location>
</feature>
<feature type="transmembrane region" description="Helical" evidence="9">
    <location>
        <begin position="219"/>
        <end position="238"/>
    </location>
</feature>
<organism evidence="10 11">
    <name type="scientific">Limulus polyphemus</name>
    <name type="common">Atlantic horseshoe crab</name>
    <dbReference type="NCBI Taxonomy" id="6850"/>
    <lineage>
        <taxon>Eukaryota</taxon>
        <taxon>Metazoa</taxon>
        <taxon>Ecdysozoa</taxon>
        <taxon>Arthropoda</taxon>
        <taxon>Chelicerata</taxon>
        <taxon>Merostomata</taxon>
        <taxon>Xiphosura</taxon>
        <taxon>Limulidae</taxon>
        <taxon>Limulus</taxon>
    </lineage>
</organism>
<dbReference type="GeneID" id="106472950"/>
<evidence type="ECO:0000256" key="1">
    <source>
        <dbReference type="ARBA" id="ARBA00004141"/>
    </source>
</evidence>
<comment type="subcellular location">
    <subcellularLocation>
        <location evidence="1 7">Membrane</location>
        <topology evidence="1 7">Multi-pass membrane protein</topology>
    </subcellularLocation>
</comment>
<feature type="transmembrane region" description="Helical" evidence="9">
    <location>
        <begin position="244"/>
        <end position="267"/>
    </location>
</feature>
<feature type="compositionally biased region" description="Low complexity" evidence="8">
    <location>
        <begin position="604"/>
        <end position="613"/>
    </location>
</feature>
<keyword evidence="4" id="KW-0571">Peptide transport</keyword>
<feature type="transmembrane region" description="Helical" evidence="9">
    <location>
        <begin position="401"/>
        <end position="424"/>
    </location>
</feature>
<gene>
    <name evidence="11" type="primary">LOC106472950</name>
</gene>
<dbReference type="InterPro" id="IPR018456">
    <property type="entry name" value="PTR2_symporter_CS"/>
</dbReference>
<keyword evidence="6 9" id="KW-0472">Membrane</keyword>
<evidence type="ECO:0000256" key="8">
    <source>
        <dbReference type="SAM" id="MobiDB-lite"/>
    </source>
</evidence>